<accession>H3RLF2</accession>
<keyword evidence="1" id="KW-0472">Membrane</keyword>
<organism evidence="3 4">
    <name type="scientific">Pantoea stewartii subsp. stewartii DC283</name>
    <dbReference type="NCBI Taxonomy" id="660596"/>
    <lineage>
        <taxon>Bacteria</taxon>
        <taxon>Pseudomonadati</taxon>
        <taxon>Pseudomonadota</taxon>
        <taxon>Gammaproteobacteria</taxon>
        <taxon>Enterobacterales</taxon>
        <taxon>Erwiniaceae</taxon>
        <taxon>Pantoea</taxon>
    </lineage>
</organism>
<name>H3RLF2_PANSE</name>
<dbReference type="PANTHER" id="PTHR32305:SF15">
    <property type="entry name" value="PROTEIN RHSA-RELATED"/>
    <property type="match status" value="1"/>
</dbReference>
<dbReference type="SUPFAM" id="SSF56399">
    <property type="entry name" value="ADP-ribosylation"/>
    <property type="match status" value="1"/>
</dbReference>
<keyword evidence="2" id="KW-0614">Plasmid</keyword>
<reference evidence="3" key="2">
    <citation type="submission" date="2012-01" db="EMBL/GenBank/DDBJ databases">
        <authorList>
            <person name="Biehl B.S."/>
            <person name="Ding Y."/>
            <person name="Dugan-Rocha S.P."/>
            <person name="Gibbs R.A."/>
            <person name="Glasner J.D."/>
            <person name="Kovar C."/>
            <person name="Muzny D.M."/>
            <person name="Neeno-Eckwall E.C."/>
            <person name="Perna N.T."/>
            <person name="Qin X."/>
            <person name="von Bodman S.B."/>
            <person name="Weinstock G.M."/>
        </authorList>
    </citation>
    <scope>NUCLEOTIDE SEQUENCE</scope>
    <source>
        <strain evidence="3">DC283</strain>
    </source>
</reference>
<feature type="transmembrane region" description="Helical" evidence="1">
    <location>
        <begin position="205"/>
        <end position="225"/>
    </location>
</feature>
<evidence type="ECO:0000256" key="1">
    <source>
        <dbReference type="SAM" id="Phobius"/>
    </source>
</evidence>
<feature type="transmembrane region" description="Helical" evidence="1">
    <location>
        <begin position="134"/>
        <end position="158"/>
    </location>
</feature>
<evidence type="ECO:0000313" key="5">
    <source>
        <dbReference type="Proteomes" id="UP000192380"/>
    </source>
</evidence>
<evidence type="ECO:0000313" key="3">
    <source>
        <dbReference type="EMBL" id="EHT97781.1"/>
    </source>
</evidence>
<gene>
    <name evidence="3" type="primary">ucp1</name>
    <name evidence="3" type="ORF">CKS_5352</name>
    <name evidence="2" type="ORF">DSJ_23555</name>
</gene>
<keyword evidence="5" id="KW-1185">Reference proteome</keyword>
<dbReference type="EMBL" id="AHIE01000044">
    <property type="protein sequence ID" value="EHT97781.1"/>
    <property type="molecule type" value="Genomic_DNA"/>
</dbReference>
<keyword evidence="1" id="KW-1133">Transmembrane helix</keyword>
<dbReference type="RefSeq" id="WP_006122332.1">
    <property type="nucleotide sequence ID" value="NZ_AHIE01000044.1"/>
</dbReference>
<protein>
    <submittedName>
        <fullName evidence="3">Outer membrane adhesion/aggregation protein</fullName>
    </submittedName>
</protein>
<dbReference type="AlphaFoldDB" id="H3RLF2"/>
<proteinExistence type="predicted"/>
<dbReference type="EMBL" id="CP017588">
    <property type="protein sequence ID" value="ARF52235.1"/>
    <property type="molecule type" value="Genomic_DNA"/>
</dbReference>
<dbReference type="NCBIfam" id="TIGR03696">
    <property type="entry name" value="Rhs_assc_core"/>
    <property type="match status" value="1"/>
</dbReference>
<feature type="transmembrane region" description="Helical" evidence="1">
    <location>
        <begin position="165"/>
        <end position="185"/>
    </location>
</feature>
<dbReference type="PANTHER" id="PTHR32305">
    <property type="match status" value="1"/>
</dbReference>
<keyword evidence="1" id="KW-0812">Transmembrane</keyword>
<dbReference type="InterPro" id="IPR050708">
    <property type="entry name" value="T6SS_VgrG/RHS"/>
</dbReference>
<reference evidence="2 5" key="3">
    <citation type="submission" date="2016-10" db="EMBL/GenBank/DDBJ databases">
        <title>Complete Genome Assembly of Pantoea stewartii subsp. stewartii DC283, a Corn Pathogen.</title>
        <authorList>
            <person name="Duong D.A."/>
            <person name="Stevens A.M."/>
            <person name="Jensen R.V."/>
        </authorList>
    </citation>
    <scope>NUCLEOTIDE SEQUENCE [LARGE SCALE GENOMIC DNA]</scope>
    <source>
        <strain evidence="2 5">DC283</strain>
        <plasmid evidence="2 5">pDSJ07</plasmid>
    </source>
</reference>
<dbReference type="Gene3D" id="2.180.10.10">
    <property type="entry name" value="RHS repeat-associated core"/>
    <property type="match status" value="1"/>
</dbReference>
<dbReference type="Proteomes" id="UP000192380">
    <property type="component" value="Plasmid pDSJ07"/>
</dbReference>
<dbReference type="Proteomes" id="UP000005050">
    <property type="component" value="Unassembled WGS sequence"/>
</dbReference>
<dbReference type="InterPro" id="IPR022385">
    <property type="entry name" value="Rhs_assc_core"/>
</dbReference>
<geneLocation type="plasmid" evidence="2 5">
    <name>pDSJ07</name>
</geneLocation>
<dbReference type="PATRIC" id="fig|660596.6.peg.5286"/>
<evidence type="ECO:0000313" key="4">
    <source>
        <dbReference type="Proteomes" id="UP000005050"/>
    </source>
</evidence>
<evidence type="ECO:0000313" key="2">
    <source>
        <dbReference type="EMBL" id="ARF52235.1"/>
    </source>
</evidence>
<sequence>MTFMTSPEATRLIRHGHSCLGVAGPAGLTLTAGGHNDSLLWSRNPASGSGQLHTWSPWGNGKAEDDLPGFNGERCDPVSGSYHLGNGYRAYNPVLRRFNCPDSLSPFGAGGINPYAYCAGDPVNHTDPTGHISWQGFVGIVAGAIGVLLTGGAALGAIATAGSVAAAWSAASTTTLVVGGMGLLADATGIASGATEDSNPQASSVLGWVSMATGIAGMAAGLPIASKGAKTIMQVTEGTRQRLGNILETGLSGRGAPVAAKLWATANMDELSAIAFQGHISENKIFFLHKSPGQNNKYVLINSVNNNEKLVPDGKYLFVNRTDEPERIRIALDSEVKGHTSIAQYLNSSGKYVPHNVYIAGELHFHKGVMSKWNVRSGHYLPDEEFFSRGPVNWLNNIMPPHLFDY</sequence>
<reference evidence="3 4" key="1">
    <citation type="journal article" date="2012" name="Mol. Microbiol.">
        <title>The genetic and structural basis of two distinct terminal side branch residues in stewartan and amylovoran exopolysaccharides and their potential role in host adaptation.</title>
        <authorList>
            <person name="Wang X."/>
            <person name="Yang F."/>
            <person name="von Bodman S.B."/>
        </authorList>
    </citation>
    <scope>NUCLEOTIDE SEQUENCE [LARGE SCALE GENOMIC DNA]</scope>
    <source>
        <strain evidence="3 4">DC283</strain>
    </source>
</reference>
<dbReference type="KEGG" id="pstw:DSJ_23555"/>